<dbReference type="PROSITE" id="PS52035">
    <property type="entry name" value="PEPTIDASE_M14"/>
    <property type="match status" value="1"/>
</dbReference>
<proteinExistence type="inferred from homology"/>
<comment type="similarity">
    <text evidence="1">Belongs to the peptidase M14 family.</text>
</comment>
<evidence type="ECO:0000256" key="1">
    <source>
        <dbReference type="PROSITE-ProRule" id="PRU01379"/>
    </source>
</evidence>
<dbReference type="EMBL" id="UFXS01000001">
    <property type="protein sequence ID" value="STD59084.1"/>
    <property type="molecule type" value="Genomic_DNA"/>
</dbReference>
<dbReference type="Pfam" id="PF00246">
    <property type="entry name" value="Peptidase_M14"/>
    <property type="match status" value="1"/>
</dbReference>
<evidence type="ECO:0000259" key="2">
    <source>
        <dbReference type="PROSITE" id="PS52035"/>
    </source>
</evidence>
<feature type="domain" description="Peptidase M14" evidence="2">
    <location>
        <begin position="10"/>
        <end position="270"/>
    </location>
</feature>
<feature type="active site" description="Proton donor/acceptor" evidence="1">
    <location>
        <position position="221"/>
    </location>
</feature>
<protein>
    <submittedName>
        <fullName evidence="3">Murein peptide amidase A</fullName>
    </submittedName>
</protein>
<evidence type="ECO:0000313" key="4">
    <source>
        <dbReference type="Proteomes" id="UP000254737"/>
    </source>
</evidence>
<dbReference type="Proteomes" id="UP000254737">
    <property type="component" value="Unassembled WGS sequence"/>
</dbReference>
<organism evidence="3 4">
    <name type="scientific">Empedobacter falsenii</name>
    <dbReference type="NCBI Taxonomy" id="343874"/>
    <lineage>
        <taxon>Bacteria</taxon>
        <taxon>Pseudomonadati</taxon>
        <taxon>Bacteroidota</taxon>
        <taxon>Flavobacteriia</taxon>
        <taxon>Flavobacteriales</taxon>
        <taxon>Weeksellaceae</taxon>
        <taxon>Empedobacter</taxon>
    </lineage>
</organism>
<dbReference type="STRING" id="343874.GCA_000805695_01432"/>
<dbReference type="GO" id="GO:0004181">
    <property type="term" value="F:metallocarboxypeptidase activity"/>
    <property type="evidence" value="ECO:0007669"/>
    <property type="project" value="InterPro"/>
</dbReference>
<dbReference type="Gene3D" id="3.40.630.10">
    <property type="entry name" value="Zn peptidases"/>
    <property type="match status" value="1"/>
</dbReference>
<dbReference type="AlphaFoldDB" id="A0A376GFD3"/>
<sequence>MFDIHQLEKEYSTFRQEGFDSKWLNFEALNYYFSLKPTQKEQIGTSFLGNEIYKLSFGTGGKRLLIWSQMHGNESSGTRAMFDVINFFEQKSVLAQTILSQLTIDFIPMLNPDGANVNTRRNAVGIDINRDFLAKESTEIHVLLNQVEKGNYQTLFNLHDQRTIFNVGQTAKPATLSFLAPSYNVEEDVNEVREKTMGIIQAMNTELQKVISGHVGRYTSEFYPMSTGDNFTKMGYPCVLFEAGHFPNDYQRNTTRKYNSLAILAGLNALATQENFSFDEYLSIPQNGQKYLDIVIHNVQIQNGENSSVVDLGIYLEDEYNEENNSVVQIAKIIEIGDLRKFIGHLEIDAEKQVYKGTTKNYPLLNQLATFEIGSIKVENGQIIS</sequence>
<accession>A0A376GFD3</accession>
<dbReference type="GO" id="GO:0008270">
    <property type="term" value="F:zinc ion binding"/>
    <property type="evidence" value="ECO:0007669"/>
    <property type="project" value="InterPro"/>
</dbReference>
<gene>
    <name evidence="3" type="ORF">NCTC13456_02714</name>
</gene>
<dbReference type="GO" id="GO:0006508">
    <property type="term" value="P:proteolysis"/>
    <property type="evidence" value="ECO:0007669"/>
    <property type="project" value="InterPro"/>
</dbReference>
<reference evidence="3 4" key="1">
    <citation type="submission" date="2018-06" db="EMBL/GenBank/DDBJ databases">
        <authorList>
            <consortium name="Pathogen Informatics"/>
            <person name="Doyle S."/>
        </authorList>
    </citation>
    <scope>NUCLEOTIDE SEQUENCE [LARGE SCALE GENOMIC DNA]</scope>
    <source>
        <strain evidence="3 4">NCTC13456</strain>
    </source>
</reference>
<name>A0A376GFD3_9FLAO</name>
<dbReference type="InterPro" id="IPR000834">
    <property type="entry name" value="Peptidase_M14"/>
</dbReference>
<dbReference type="SUPFAM" id="SSF53187">
    <property type="entry name" value="Zn-dependent exopeptidases"/>
    <property type="match status" value="1"/>
</dbReference>
<evidence type="ECO:0000313" key="3">
    <source>
        <dbReference type="EMBL" id="STD59084.1"/>
    </source>
</evidence>
<dbReference type="RefSeq" id="WP_115001059.1">
    <property type="nucleotide sequence ID" value="NZ_UFXS01000001.1"/>
</dbReference>